<evidence type="ECO:0000313" key="1">
    <source>
        <dbReference type="EMBL" id="OAM23193.1"/>
    </source>
</evidence>
<dbReference type="AlphaFoldDB" id="A0A1A9RT18"/>
<organism evidence="1 2">
    <name type="scientific">Eikenella corrodens</name>
    <dbReference type="NCBI Taxonomy" id="539"/>
    <lineage>
        <taxon>Bacteria</taxon>
        <taxon>Pseudomonadati</taxon>
        <taxon>Pseudomonadota</taxon>
        <taxon>Betaproteobacteria</taxon>
        <taxon>Neisseriales</taxon>
        <taxon>Neisseriaceae</taxon>
        <taxon>Eikenella</taxon>
    </lineage>
</organism>
<sequence length="138" mass="15906">MQASELKTTGKQLFKVCFDGNFGDLCEIEVAIDFDMPDVRENIIGMSLFWHGCPSADAPFEVHLQAWLQKLANYCFYNTIGEDWWHDDLVESFNKAEGYIPLDGSRGILLKSSWIRSVYDHEFEIVENTEYEGQVEPN</sequence>
<dbReference type="EMBL" id="LXSG01000008">
    <property type="protein sequence ID" value="OAM23193.1"/>
    <property type="molecule type" value="Genomic_DNA"/>
</dbReference>
<dbReference type="Proteomes" id="UP000077589">
    <property type="component" value="Unassembled WGS sequence"/>
</dbReference>
<reference evidence="2" key="1">
    <citation type="submission" date="2016-05" db="EMBL/GenBank/DDBJ databases">
        <title>Draft genome of Corynebacterium afermentans subsp. afermentans LCDC 88199T.</title>
        <authorList>
            <person name="Bernier A.-M."/>
            <person name="Bernard K."/>
        </authorList>
    </citation>
    <scope>NUCLEOTIDE SEQUENCE [LARGE SCALE GENOMIC DNA]</scope>
    <source>
        <strain evidence="2">NML04-0072</strain>
    </source>
</reference>
<dbReference type="RefSeq" id="WP_064087291.1">
    <property type="nucleotide sequence ID" value="NZ_LXSG01000008.1"/>
</dbReference>
<evidence type="ECO:0000313" key="2">
    <source>
        <dbReference type="Proteomes" id="UP000077589"/>
    </source>
</evidence>
<comment type="caution">
    <text evidence="1">The sequence shown here is derived from an EMBL/GenBank/DDBJ whole genome shotgun (WGS) entry which is preliminary data.</text>
</comment>
<gene>
    <name evidence="1" type="ORF">A7P90_01055</name>
</gene>
<protein>
    <submittedName>
        <fullName evidence="1">Uncharacterized protein</fullName>
    </submittedName>
</protein>
<accession>A0A1A9RT18</accession>
<dbReference type="OrthoDB" id="6430685at2"/>
<name>A0A1A9RT18_EIKCO</name>
<proteinExistence type="predicted"/>